<proteinExistence type="predicted"/>
<protein>
    <submittedName>
        <fullName evidence="2">Uncharacterized protein</fullName>
    </submittedName>
</protein>
<sequence length="68" mass="7480">MEWSAQPPLAEIPDNAARSRSALNGGSVQPVTARPAPQTPRSAPPRRRSQTPRQPTALLLRYHTVIQE</sequence>
<feature type="compositionally biased region" description="Polar residues" evidence="1">
    <location>
        <begin position="21"/>
        <end position="30"/>
    </location>
</feature>
<keyword evidence="3" id="KW-1185">Reference proteome</keyword>
<reference evidence="2 3" key="2">
    <citation type="submission" date="2019-01" db="EMBL/GenBank/DDBJ databases">
        <title>A chromosome length genome reference of the Java medaka (oryzias javanicus).</title>
        <authorList>
            <person name="Herpin A."/>
            <person name="Takehana Y."/>
            <person name="Naruse K."/>
            <person name="Ansai S."/>
            <person name="Kawaguchi M."/>
        </authorList>
    </citation>
    <scope>NUCLEOTIDE SEQUENCE [LARGE SCALE GENOMIC DNA]</scope>
    <source>
        <strain evidence="2">RS831</strain>
        <tissue evidence="2">Whole body</tissue>
    </source>
</reference>
<gene>
    <name evidence="2" type="ORF">OJAV_G00144290</name>
</gene>
<accession>A0A437CN83</accession>
<dbReference type="EMBL" id="CM012450">
    <property type="protein sequence ID" value="RVE64302.1"/>
    <property type="molecule type" value="Genomic_DNA"/>
</dbReference>
<feature type="compositionally biased region" description="Low complexity" evidence="1">
    <location>
        <begin position="32"/>
        <end position="41"/>
    </location>
</feature>
<evidence type="ECO:0000313" key="2">
    <source>
        <dbReference type="EMBL" id="RVE64302.1"/>
    </source>
</evidence>
<organism evidence="2 3">
    <name type="scientific">Oryzias javanicus</name>
    <name type="common">Javanese ricefish</name>
    <name type="synonym">Aplocheilus javanicus</name>
    <dbReference type="NCBI Taxonomy" id="123683"/>
    <lineage>
        <taxon>Eukaryota</taxon>
        <taxon>Metazoa</taxon>
        <taxon>Chordata</taxon>
        <taxon>Craniata</taxon>
        <taxon>Vertebrata</taxon>
        <taxon>Euteleostomi</taxon>
        <taxon>Actinopterygii</taxon>
        <taxon>Neopterygii</taxon>
        <taxon>Teleostei</taxon>
        <taxon>Neoteleostei</taxon>
        <taxon>Acanthomorphata</taxon>
        <taxon>Ovalentaria</taxon>
        <taxon>Atherinomorphae</taxon>
        <taxon>Beloniformes</taxon>
        <taxon>Adrianichthyidae</taxon>
        <taxon>Oryziinae</taxon>
        <taxon>Oryzias</taxon>
    </lineage>
</organism>
<dbReference type="AlphaFoldDB" id="A0A437CN83"/>
<reference evidence="2 3" key="1">
    <citation type="submission" date="2018-11" db="EMBL/GenBank/DDBJ databases">
        <authorList>
            <person name="Lopez-Roques C."/>
            <person name="Donnadieu C."/>
            <person name="Bouchez O."/>
            <person name="Klopp C."/>
            <person name="Cabau C."/>
            <person name="Zahm M."/>
        </authorList>
    </citation>
    <scope>NUCLEOTIDE SEQUENCE [LARGE SCALE GENOMIC DNA]</scope>
    <source>
        <strain evidence="2">RS831</strain>
        <tissue evidence="2">Whole body</tissue>
    </source>
</reference>
<evidence type="ECO:0000256" key="1">
    <source>
        <dbReference type="SAM" id="MobiDB-lite"/>
    </source>
</evidence>
<feature type="region of interest" description="Disordered" evidence="1">
    <location>
        <begin position="1"/>
        <end position="68"/>
    </location>
</feature>
<name>A0A437CN83_ORYJA</name>
<evidence type="ECO:0000313" key="3">
    <source>
        <dbReference type="Proteomes" id="UP000283210"/>
    </source>
</evidence>
<dbReference type="Proteomes" id="UP000283210">
    <property type="component" value="Chromosome 14"/>
</dbReference>